<feature type="compositionally biased region" description="Low complexity" evidence="1">
    <location>
        <begin position="288"/>
        <end position="304"/>
    </location>
</feature>
<dbReference type="OrthoDB" id="9983452at2"/>
<dbReference type="RefSeq" id="WP_074928387.1">
    <property type="nucleotide sequence ID" value="NZ_FPBL01000005.1"/>
</dbReference>
<dbReference type="EMBL" id="FPBL01000005">
    <property type="protein sequence ID" value="SFU61498.1"/>
    <property type="molecule type" value="Genomic_DNA"/>
</dbReference>
<accession>A0A1I7HLE4</accession>
<evidence type="ECO:0000313" key="4">
    <source>
        <dbReference type="EMBL" id="SFU61498.1"/>
    </source>
</evidence>
<evidence type="ECO:0000256" key="1">
    <source>
        <dbReference type="SAM" id="MobiDB-lite"/>
    </source>
</evidence>
<reference evidence="4 5" key="1">
    <citation type="submission" date="2016-10" db="EMBL/GenBank/DDBJ databases">
        <authorList>
            <person name="de Groot N.N."/>
        </authorList>
    </citation>
    <scope>NUCLEOTIDE SEQUENCE [LARGE SCALE GENOMIC DNA]</scope>
    <source>
        <strain evidence="4 5">Nm24</strain>
    </source>
</reference>
<feature type="signal peptide" evidence="2">
    <location>
        <begin position="1"/>
        <end position="22"/>
    </location>
</feature>
<feature type="chain" id="PRO_5010289717" evidence="2">
    <location>
        <begin position="23"/>
        <end position="326"/>
    </location>
</feature>
<evidence type="ECO:0000313" key="5">
    <source>
        <dbReference type="Proteomes" id="UP000183926"/>
    </source>
</evidence>
<feature type="region of interest" description="Disordered" evidence="1">
    <location>
        <begin position="114"/>
        <end position="304"/>
    </location>
</feature>
<feature type="compositionally biased region" description="Low complexity" evidence="1">
    <location>
        <begin position="117"/>
        <end position="134"/>
    </location>
</feature>
<dbReference type="Pfam" id="PF07589">
    <property type="entry name" value="PEP-CTERM"/>
    <property type="match status" value="1"/>
</dbReference>
<organism evidence="4 5">
    <name type="scientific">Nitrosomonas eutropha</name>
    <dbReference type="NCBI Taxonomy" id="916"/>
    <lineage>
        <taxon>Bacteria</taxon>
        <taxon>Pseudomonadati</taxon>
        <taxon>Pseudomonadota</taxon>
        <taxon>Betaproteobacteria</taxon>
        <taxon>Nitrosomonadales</taxon>
        <taxon>Nitrosomonadaceae</taxon>
        <taxon>Nitrosomonas</taxon>
    </lineage>
</organism>
<dbReference type="InterPro" id="IPR013424">
    <property type="entry name" value="Ice-binding_C"/>
</dbReference>
<name>A0A1I7HLE4_9PROT</name>
<sequence>MKKTITRIVCAGIFLAAALALGQKMFMENQITASNQADARADLTGSTIADDYSRNRLSSNNDVEIADIGDSISNSAVESDTIAFTGEDSAHENEDDFIGNDYVNNIYYAGDSEKATGSSGRNSNNSNHASSGASVGIGAGTGRRAADSPPGNGGSFFPGGGGSSIGGGTAPHTGKDGKNMDSNDNTGKEYPGNAPGTSAGANPHQDNIADKNNSDPGSAPNGGDRNNRDNPPPNTRDSDPGQNDKDNSEKSDGPSDNDHDDKPIGSSSPDTQPHPPITGNDNPSYPNTGTSGEAGGTATSAIPEPGSILLIGLGSMLLLWARRRST</sequence>
<evidence type="ECO:0000256" key="2">
    <source>
        <dbReference type="SAM" id="SignalP"/>
    </source>
</evidence>
<proteinExistence type="predicted"/>
<dbReference type="AlphaFoldDB" id="A0A1I7HLE4"/>
<protein>
    <submittedName>
        <fullName evidence="4">PEP-CTERM protein-sorting domain-containing protein</fullName>
    </submittedName>
</protein>
<dbReference type="Proteomes" id="UP000183926">
    <property type="component" value="Unassembled WGS sequence"/>
</dbReference>
<gene>
    <name evidence="4" type="ORF">SAMN05216339_10586</name>
</gene>
<dbReference type="NCBIfam" id="TIGR02595">
    <property type="entry name" value="PEP_CTERM"/>
    <property type="match status" value="1"/>
</dbReference>
<feature type="domain" description="Ice-binding protein C-terminal" evidence="3">
    <location>
        <begin position="301"/>
        <end position="323"/>
    </location>
</feature>
<keyword evidence="2" id="KW-0732">Signal</keyword>
<feature type="compositionally biased region" description="Gly residues" evidence="1">
    <location>
        <begin position="151"/>
        <end position="169"/>
    </location>
</feature>
<evidence type="ECO:0000259" key="3">
    <source>
        <dbReference type="Pfam" id="PF07589"/>
    </source>
</evidence>
<feature type="compositionally biased region" description="Basic and acidic residues" evidence="1">
    <location>
        <begin position="236"/>
        <end position="263"/>
    </location>
</feature>